<reference evidence="3" key="1">
    <citation type="submission" date="2016-11" db="UniProtKB">
        <authorList>
            <consortium name="WormBaseParasite"/>
        </authorList>
    </citation>
    <scope>IDENTIFICATION</scope>
</reference>
<organism evidence="2 3">
    <name type="scientific">Meloidogyne hapla</name>
    <name type="common">Root-knot nematode worm</name>
    <dbReference type="NCBI Taxonomy" id="6305"/>
    <lineage>
        <taxon>Eukaryota</taxon>
        <taxon>Metazoa</taxon>
        <taxon>Ecdysozoa</taxon>
        <taxon>Nematoda</taxon>
        <taxon>Chromadorea</taxon>
        <taxon>Rhabditida</taxon>
        <taxon>Tylenchina</taxon>
        <taxon>Tylenchomorpha</taxon>
        <taxon>Tylenchoidea</taxon>
        <taxon>Meloidogynidae</taxon>
        <taxon>Meloidogyninae</taxon>
        <taxon>Meloidogyne</taxon>
    </lineage>
</organism>
<keyword evidence="1" id="KW-0175">Coiled coil</keyword>
<evidence type="ECO:0000313" key="2">
    <source>
        <dbReference type="Proteomes" id="UP000095281"/>
    </source>
</evidence>
<accession>A0A1I8C195</accession>
<dbReference type="AlphaFoldDB" id="A0A1I8C195"/>
<name>A0A1I8C195_MELHA</name>
<feature type="coiled-coil region" evidence="1">
    <location>
        <begin position="97"/>
        <end position="138"/>
    </location>
</feature>
<dbReference type="Proteomes" id="UP000095281">
    <property type="component" value="Unplaced"/>
</dbReference>
<evidence type="ECO:0000256" key="1">
    <source>
        <dbReference type="SAM" id="Coils"/>
    </source>
</evidence>
<evidence type="ECO:0000313" key="3">
    <source>
        <dbReference type="WBParaSite" id="MhA1_Contig88.frz3.gene57"/>
    </source>
</evidence>
<protein>
    <submittedName>
        <fullName evidence="3">Uncharacterized protein</fullName>
    </submittedName>
</protein>
<dbReference type="WBParaSite" id="MhA1_Contig88.frz3.gene57">
    <property type="protein sequence ID" value="MhA1_Contig88.frz3.gene57"/>
    <property type="gene ID" value="MhA1_Contig88.frz3.gene57"/>
</dbReference>
<proteinExistence type="predicted"/>
<keyword evidence="2" id="KW-1185">Reference proteome</keyword>
<sequence>MIGFTSMIWRALPDEPDRDNDQMDIDWLEKIFEMYNIRHISNELYHLDYFKKQKFSWREKKKKHIESIIRRLEYDRYDRVLSINAEQIEKMILLLPLELVEFYIREYEEEFNELKNNLDNIENNINEELNKIAKDFKERSMKLYNDFVDDMYDIEYERDSVFGPNQGLYENNFDANLIAKVEQKKQVFKTTLAGLDQEKRKEVINLTKKPYFLLEEFKNLT</sequence>